<dbReference type="SUPFAM" id="SSF53137">
    <property type="entry name" value="Translational machinery components"/>
    <property type="match status" value="1"/>
</dbReference>
<gene>
    <name evidence="4" type="primary">rpsK</name>
    <name evidence="5" type="ORF">UR54_C0009G0003</name>
</gene>
<dbReference type="Pfam" id="PF00411">
    <property type="entry name" value="Ribosomal_S11"/>
    <property type="match status" value="1"/>
</dbReference>
<dbReference type="InterPro" id="IPR001971">
    <property type="entry name" value="Ribosomal_uS11"/>
</dbReference>
<dbReference type="AlphaFoldDB" id="A0A0G0AU07"/>
<dbReference type="EMBL" id="LBPP01000009">
    <property type="protein sequence ID" value="KKP60673.1"/>
    <property type="molecule type" value="Genomic_DNA"/>
</dbReference>
<evidence type="ECO:0000256" key="2">
    <source>
        <dbReference type="ARBA" id="ARBA00022980"/>
    </source>
</evidence>
<dbReference type="Proteomes" id="UP000034688">
    <property type="component" value="Unassembled WGS sequence"/>
</dbReference>
<dbReference type="PANTHER" id="PTHR11759">
    <property type="entry name" value="40S RIBOSOMAL PROTEIN S14/30S RIBOSOMAL PROTEIN S11"/>
    <property type="match status" value="1"/>
</dbReference>
<dbReference type="GO" id="GO:0003735">
    <property type="term" value="F:structural constituent of ribosome"/>
    <property type="evidence" value="ECO:0007669"/>
    <property type="project" value="InterPro"/>
</dbReference>
<comment type="similarity">
    <text evidence="1 4">Belongs to the universal ribosomal protein uS11 family.</text>
</comment>
<comment type="subunit">
    <text evidence="4">Part of the 30S ribosomal subunit. Interacts with proteins S7 and S18. Binds to IF-3.</text>
</comment>
<keyword evidence="4" id="KW-0694">RNA-binding</keyword>
<evidence type="ECO:0000256" key="1">
    <source>
        <dbReference type="ARBA" id="ARBA00006194"/>
    </source>
</evidence>
<dbReference type="PATRIC" id="fig|1618477.3.peg.176"/>
<evidence type="ECO:0000313" key="6">
    <source>
        <dbReference type="Proteomes" id="UP000034688"/>
    </source>
</evidence>
<organism evidence="5 6">
    <name type="scientific">Candidatus Roizmanbacteria bacterium GW2011_GWA2_34_18</name>
    <dbReference type="NCBI Taxonomy" id="1618477"/>
    <lineage>
        <taxon>Bacteria</taxon>
        <taxon>Candidatus Roizmaniibacteriota</taxon>
    </lineage>
</organism>
<dbReference type="GO" id="GO:0019843">
    <property type="term" value="F:rRNA binding"/>
    <property type="evidence" value="ECO:0007669"/>
    <property type="project" value="UniProtKB-UniRule"/>
</dbReference>
<evidence type="ECO:0000256" key="3">
    <source>
        <dbReference type="ARBA" id="ARBA00023274"/>
    </source>
</evidence>
<evidence type="ECO:0000313" key="5">
    <source>
        <dbReference type="EMBL" id="KKP60673.1"/>
    </source>
</evidence>
<dbReference type="GO" id="GO:1990904">
    <property type="term" value="C:ribonucleoprotein complex"/>
    <property type="evidence" value="ECO:0007669"/>
    <property type="project" value="UniProtKB-KW"/>
</dbReference>
<dbReference type="GO" id="GO:0006412">
    <property type="term" value="P:translation"/>
    <property type="evidence" value="ECO:0007669"/>
    <property type="project" value="UniProtKB-UniRule"/>
</dbReference>
<name>A0A0G0AU07_9BACT</name>
<dbReference type="PIRSF" id="PIRSF002131">
    <property type="entry name" value="Ribosomal_S11"/>
    <property type="match status" value="1"/>
</dbReference>
<keyword evidence="4" id="KW-0699">rRNA-binding</keyword>
<dbReference type="Gene3D" id="3.30.420.80">
    <property type="entry name" value="Ribosomal protein S11"/>
    <property type="match status" value="1"/>
</dbReference>
<dbReference type="NCBIfam" id="NF003698">
    <property type="entry name" value="PRK05309.1"/>
    <property type="match status" value="1"/>
</dbReference>
<comment type="caution">
    <text evidence="5">The sequence shown here is derived from an EMBL/GenBank/DDBJ whole genome shotgun (WGS) entry which is preliminary data.</text>
</comment>
<dbReference type="HAMAP" id="MF_01310">
    <property type="entry name" value="Ribosomal_uS11"/>
    <property type="match status" value="1"/>
</dbReference>
<reference evidence="5 6" key="1">
    <citation type="journal article" date="2015" name="Nature">
        <title>rRNA introns, odd ribosomes, and small enigmatic genomes across a large radiation of phyla.</title>
        <authorList>
            <person name="Brown C.T."/>
            <person name="Hug L.A."/>
            <person name="Thomas B.C."/>
            <person name="Sharon I."/>
            <person name="Castelle C.J."/>
            <person name="Singh A."/>
            <person name="Wilkins M.J."/>
            <person name="Williams K.H."/>
            <person name="Banfield J.F."/>
        </authorList>
    </citation>
    <scope>NUCLEOTIDE SEQUENCE [LARGE SCALE GENOMIC DNA]</scope>
</reference>
<dbReference type="STRING" id="1618477.UR54_C0009G0003"/>
<keyword evidence="3 4" id="KW-0687">Ribonucleoprotein</keyword>
<accession>A0A0G0AU07</accession>
<protein>
    <recommendedName>
        <fullName evidence="4">Small ribosomal subunit protein uS11</fullName>
    </recommendedName>
</protein>
<dbReference type="GO" id="GO:0005840">
    <property type="term" value="C:ribosome"/>
    <property type="evidence" value="ECO:0007669"/>
    <property type="project" value="UniProtKB-KW"/>
</dbReference>
<proteinExistence type="inferred from homology"/>
<evidence type="ECO:0000256" key="4">
    <source>
        <dbReference type="HAMAP-Rule" id="MF_01310"/>
    </source>
</evidence>
<keyword evidence="2 4" id="KW-0689">Ribosomal protein</keyword>
<comment type="function">
    <text evidence="4">Located on the platform of the 30S subunit, it bridges several disparate RNA helices of the 16S rRNA. Forms part of the Shine-Dalgarno cleft in the 70S ribosome.</text>
</comment>
<dbReference type="InterPro" id="IPR036967">
    <property type="entry name" value="Ribosomal_uS11_sf"/>
</dbReference>
<sequence length="124" mass="13339">MINKQTKKNVVEGKIYITSTFNNTIVTITDGKGNPIVIGSCGMHGFSGTRKSTPYAATVTTETALKKAGEKFGFQIADVFVKGIGPGREASLRAVKASKVDINRIIDITPVPHNGVRPPKIRRV</sequence>